<proteinExistence type="predicted"/>
<dbReference type="GO" id="GO:0000166">
    <property type="term" value="F:nucleotide binding"/>
    <property type="evidence" value="ECO:0007669"/>
    <property type="project" value="InterPro"/>
</dbReference>
<dbReference type="Gene3D" id="3.30.360.10">
    <property type="entry name" value="Dihydrodipicolinate Reductase, domain 2"/>
    <property type="match status" value="1"/>
</dbReference>
<dbReference type="InterPro" id="IPR050463">
    <property type="entry name" value="Gfo/Idh/MocA_oxidrdct_glycsds"/>
</dbReference>
<dbReference type="InterPro" id="IPR055170">
    <property type="entry name" value="GFO_IDH_MocA-like_dom"/>
</dbReference>
<sequence length="290" mass="30125">MEPVSVGLIGAGPWAGMIHAPKLAAGPDTRLAGIWARRPEAARELATRHGTRSFELLDELFDHCDAVAFCVPPGVQAELGVLAAQAGKALLLEKPLADSLDGARRLADAVAEAGVATQMVFSFRYATATTAFLEKAAGIEPFGGYAANIGGALHGGPFATPWRLERGAILDVGPHMLDLLDAALGPIAGVRAHGNSLGWVGLLLEHETGAVSEASLTMAATGDLPDARVEVFGRKGSATLFGAMLGDDAFERMVAQFAQTVRSGGGHPLDAAHGLRLQRIIAEAERQLSA</sequence>
<keyword evidence="5" id="KW-1185">Reference proteome</keyword>
<feature type="domain" description="Gfo/Idh/MocA-like oxidoreductase N-terminal" evidence="2">
    <location>
        <begin position="5"/>
        <end position="118"/>
    </location>
</feature>
<dbReference type="Pfam" id="PF22725">
    <property type="entry name" value="GFO_IDH_MocA_C3"/>
    <property type="match status" value="1"/>
</dbReference>
<dbReference type="RefSeq" id="WP_137250733.1">
    <property type="nucleotide sequence ID" value="NZ_SZQA01000039.1"/>
</dbReference>
<dbReference type="Gene3D" id="3.40.50.720">
    <property type="entry name" value="NAD(P)-binding Rossmann-like Domain"/>
    <property type="match status" value="1"/>
</dbReference>
<organism evidence="4 5">
    <name type="scientific">Herbidospora galbida</name>
    <dbReference type="NCBI Taxonomy" id="2575442"/>
    <lineage>
        <taxon>Bacteria</taxon>
        <taxon>Bacillati</taxon>
        <taxon>Actinomycetota</taxon>
        <taxon>Actinomycetes</taxon>
        <taxon>Streptosporangiales</taxon>
        <taxon>Streptosporangiaceae</taxon>
        <taxon>Herbidospora</taxon>
    </lineage>
</organism>
<dbReference type="PANTHER" id="PTHR43818:SF11">
    <property type="entry name" value="BCDNA.GH03377"/>
    <property type="match status" value="1"/>
</dbReference>
<dbReference type="InterPro" id="IPR000683">
    <property type="entry name" value="Gfo/Idh/MocA-like_OxRdtase_N"/>
</dbReference>
<evidence type="ECO:0000313" key="5">
    <source>
        <dbReference type="Proteomes" id="UP000308705"/>
    </source>
</evidence>
<dbReference type="SUPFAM" id="SSF55347">
    <property type="entry name" value="Glyceraldehyde-3-phosphate dehydrogenase-like, C-terminal domain"/>
    <property type="match status" value="1"/>
</dbReference>
<protein>
    <submittedName>
        <fullName evidence="4">Gfo/Idh/MocA family oxidoreductase</fullName>
    </submittedName>
</protein>
<dbReference type="EMBL" id="SZQA01000039">
    <property type="protein sequence ID" value="TKK83924.1"/>
    <property type="molecule type" value="Genomic_DNA"/>
</dbReference>
<dbReference type="OrthoDB" id="3815872at2"/>
<comment type="caution">
    <text evidence="4">The sequence shown here is derived from an EMBL/GenBank/DDBJ whole genome shotgun (WGS) entry which is preliminary data.</text>
</comment>
<keyword evidence="1" id="KW-0560">Oxidoreductase</keyword>
<dbReference type="GO" id="GO:0016491">
    <property type="term" value="F:oxidoreductase activity"/>
    <property type="evidence" value="ECO:0007669"/>
    <property type="project" value="UniProtKB-KW"/>
</dbReference>
<evidence type="ECO:0000259" key="2">
    <source>
        <dbReference type="Pfam" id="PF01408"/>
    </source>
</evidence>
<dbReference type="Pfam" id="PF01408">
    <property type="entry name" value="GFO_IDH_MocA"/>
    <property type="match status" value="1"/>
</dbReference>
<evidence type="ECO:0000313" key="4">
    <source>
        <dbReference type="EMBL" id="TKK83924.1"/>
    </source>
</evidence>
<dbReference type="PANTHER" id="PTHR43818">
    <property type="entry name" value="BCDNA.GH03377"/>
    <property type="match status" value="1"/>
</dbReference>
<gene>
    <name evidence="4" type="ORF">FDA94_31655</name>
</gene>
<feature type="domain" description="GFO/IDH/MocA-like oxidoreductase" evidence="3">
    <location>
        <begin position="159"/>
        <end position="238"/>
    </location>
</feature>
<dbReference type="SUPFAM" id="SSF51735">
    <property type="entry name" value="NAD(P)-binding Rossmann-fold domains"/>
    <property type="match status" value="1"/>
</dbReference>
<dbReference type="Proteomes" id="UP000308705">
    <property type="component" value="Unassembled WGS sequence"/>
</dbReference>
<accession>A0A4U3M7G7</accession>
<evidence type="ECO:0000256" key="1">
    <source>
        <dbReference type="ARBA" id="ARBA00023002"/>
    </source>
</evidence>
<dbReference type="InterPro" id="IPR036291">
    <property type="entry name" value="NAD(P)-bd_dom_sf"/>
</dbReference>
<reference evidence="4 5" key="1">
    <citation type="submission" date="2019-04" db="EMBL/GenBank/DDBJ databases">
        <title>Herbidospora sp. NEAU-GS14.nov., a novel actinomycete isolated from soil.</title>
        <authorList>
            <person name="Han L."/>
        </authorList>
    </citation>
    <scope>NUCLEOTIDE SEQUENCE [LARGE SCALE GENOMIC DNA]</scope>
    <source>
        <strain evidence="4 5">NEAU-GS14</strain>
    </source>
</reference>
<dbReference type="AlphaFoldDB" id="A0A4U3M7G7"/>
<evidence type="ECO:0000259" key="3">
    <source>
        <dbReference type="Pfam" id="PF22725"/>
    </source>
</evidence>
<name>A0A4U3M7G7_9ACTN</name>